<gene>
    <name evidence="6" type="ORF">S01H4_34883</name>
</gene>
<keyword evidence="1" id="KW-0004">4Fe-4S</keyword>
<dbReference type="InterPro" id="IPR050572">
    <property type="entry name" value="Fe-S_Ferredoxin"/>
</dbReference>
<dbReference type="GO" id="GO:0046872">
    <property type="term" value="F:metal ion binding"/>
    <property type="evidence" value="ECO:0007669"/>
    <property type="project" value="UniProtKB-KW"/>
</dbReference>
<evidence type="ECO:0000259" key="5">
    <source>
        <dbReference type="PROSITE" id="PS51379"/>
    </source>
</evidence>
<evidence type="ECO:0000256" key="2">
    <source>
        <dbReference type="ARBA" id="ARBA00022723"/>
    </source>
</evidence>
<sequence length="89" mass="9905">MGLRVRLDFGINTLYKAEYVAVVDPNKCMGCQKCVSRCQFGAINFASSLNRPIIKVTKCFGCGLCRDTCTEQAITLTDRNTIQITKGKY</sequence>
<keyword evidence="2" id="KW-0479">Metal-binding</keyword>
<evidence type="ECO:0000256" key="4">
    <source>
        <dbReference type="ARBA" id="ARBA00023014"/>
    </source>
</evidence>
<dbReference type="AlphaFoldDB" id="X1A0M8"/>
<keyword evidence="3" id="KW-0408">Iron</keyword>
<reference evidence="6" key="1">
    <citation type="journal article" date="2014" name="Front. Microbiol.">
        <title>High frequency of phylogenetically diverse reductive dehalogenase-homologous genes in deep subseafloor sedimentary metagenomes.</title>
        <authorList>
            <person name="Kawai M."/>
            <person name="Futagami T."/>
            <person name="Toyoda A."/>
            <person name="Takaki Y."/>
            <person name="Nishi S."/>
            <person name="Hori S."/>
            <person name="Arai W."/>
            <person name="Tsubouchi T."/>
            <person name="Morono Y."/>
            <person name="Uchiyama I."/>
            <person name="Ito T."/>
            <person name="Fujiyama A."/>
            <person name="Inagaki F."/>
            <person name="Takami H."/>
        </authorList>
    </citation>
    <scope>NUCLEOTIDE SEQUENCE</scope>
    <source>
        <strain evidence="6">Expedition CK06-06</strain>
    </source>
</reference>
<dbReference type="PANTHER" id="PTHR43687:SF1">
    <property type="entry name" value="FERREDOXIN III"/>
    <property type="match status" value="1"/>
</dbReference>
<dbReference type="PROSITE" id="PS51379">
    <property type="entry name" value="4FE4S_FER_2"/>
    <property type="match status" value="2"/>
</dbReference>
<dbReference type="SUPFAM" id="SSF54862">
    <property type="entry name" value="4Fe-4S ferredoxins"/>
    <property type="match status" value="1"/>
</dbReference>
<dbReference type="PANTHER" id="PTHR43687">
    <property type="entry name" value="ADENYLYLSULFATE REDUCTASE, BETA SUBUNIT"/>
    <property type="match status" value="1"/>
</dbReference>
<protein>
    <recommendedName>
        <fullName evidence="5">4Fe-4S ferredoxin-type domain-containing protein</fullName>
    </recommendedName>
</protein>
<dbReference type="InterPro" id="IPR017896">
    <property type="entry name" value="4Fe4S_Fe-S-bd"/>
</dbReference>
<evidence type="ECO:0000256" key="3">
    <source>
        <dbReference type="ARBA" id="ARBA00023004"/>
    </source>
</evidence>
<evidence type="ECO:0000313" key="6">
    <source>
        <dbReference type="EMBL" id="GAG75339.1"/>
    </source>
</evidence>
<accession>X1A0M8</accession>
<name>X1A0M8_9ZZZZ</name>
<evidence type="ECO:0000256" key="1">
    <source>
        <dbReference type="ARBA" id="ARBA00022485"/>
    </source>
</evidence>
<proteinExistence type="predicted"/>
<comment type="caution">
    <text evidence="6">The sequence shown here is derived from an EMBL/GenBank/DDBJ whole genome shotgun (WGS) entry which is preliminary data.</text>
</comment>
<dbReference type="Gene3D" id="3.30.70.20">
    <property type="match status" value="2"/>
</dbReference>
<dbReference type="EMBL" id="BART01018484">
    <property type="protein sequence ID" value="GAG75339.1"/>
    <property type="molecule type" value="Genomic_DNA"/>
</dbReference>
<dbReference type="GO" id="GO:0051539">
    <property type="term" value="F:4 iron, 4 sulfur cluster binding"/>
    <property type="evidence" value="ECO:0007669"/>
    <property type="project" value="UniProtKB-KW"/>
</dbReference>
<keyword evidence="4" id="KW-0411">Iron-sulfur</keyword>
<feature type="domain" description="4Fe-4S ferredoxin-type" evidence="5">
    <location>
        <begin position="19"/>
        <end position="48"/>
    </location>
</feature>
<organism evidence="6">
    <name type="scientific">marine sediment metagenome</name>
    <dbReference type="NCBI Taxonomy" id="412755"/>
    <lineage>
        <taxon>unclassified sequences</taxon>
        <taxon>metagenomes</taxon>
        <taxon>ecological metagenomes</taxon>
    </lineage>
</organism>
<feature type="domain" description="4Fe-4S ferredoxin-type" evidence="5">
    <location>
        <begin position="50"/>
        <end position="79"/>
    </location>
</feature>
<dbReference type="Pfam" id="PF14697">
    <property type="entry name" value="Fer4_21"/>
    <property type="match status" value="1"/>
</dbReference>